<dbReference type="PANTHER" id="PTHR43687:SF4">
    <property type="entry name" value="BLR5484 PROTEIN"/>
    <property type="match status" value="1"/>
</dbReference>
<feature type="domain" description="4Fe-4S ferredoxin-type" evidence="6">
    <location>
        <begin position="308"/>
        <end position="337"/>
    </location>
</feature>
<protein>
    <submittedName>
        <fullName evidence="7">4Fe-4S dicluster domain-containing protein</fullName>
    </submittedName>
</protein>
<dbReference type="GO" id="GO:0046872">
    <property type="term" value="F:metal ion binding"/>
    <property type="evidence" value="ECO:0007669"/>
    <property type="project" value="UniProtKB-KW"/>
</dbReference>
<feature type="domain" description="4Fe-4S ferredoxin-type" evidence="6">
    <location>
        <begin position="536"/>
        <end position="565"/>
    </location>
</feature>
<evidence type="ECO:0000256" key="2">
    <source>
        <dbReference type="ARBA" id="ARBA00022723"/>
    </source>
</evidence>
<dbReference type="InterPro" id="IPR050572">
    <property type="entry name" value="Fe-S_Ferredoxin"/>
</dbReference>
<dbReference type="RefSeq" id="WP_153712776.1">
    <property type="nucleotide sequence ID" value="NZ_CP045871.1"/>
</dbReference>
<reference evidence="7 8" key="1">
    <citation type="submission" date="2019-11" db="EMBL/GenBank/DDBJ databases">
        <authorList>
            <person name="Khan S.A."/>
            <person name="Jeon C.O."/>
            <person name="Chun B.H."/>
        </authorList>
    </citation>
    <scope>NUCLEOTIDE SEQUENCE [LARGE SCALE GENOMIC DNA]</scope>
    <source>
        <strain evidence="7 8">IMCC 1097</strain>
    </source>
</reference>
<dbReference type="InterPro" id="IPR017900">
    <property type="entry name" value="4Fe4S_Fe_S_CS"/>
</dbReference>
<evidence type="ECO:0000313" key="7">
    <source>
        <dbReference type="EMBL" id="QGG79272.1"/>
    </source>
</evidence>
<dbReference type="EMBL" id="CP045871">
    <property type="protein sequence ID" value="QGG79272.1"/>
    <property type="molecule type" value="Genomic_DNA"/>
</dbReference>
<evidence type="ECO:0000313" key="8">
    <source>
        <dbReference type="Proteomes" id="UP000388235"/>
    </source>
</evidence>
<dbReference type="Pfam" id="PF25160">
    <property type="entry name" value="LdpA_Fe-S-bd"/>
    <property type="match status" value="1"/>
</dbReference>
<dbReference type="Proteomes" id="UP000388235">
    <property type="component" value="Chromosome"/>
</dbReference>
<dbReference type="Pfam" id="PF13187">
    <property type="entry name" value="Fer4_9"/>
    <property type="match status" value="1"/>
</dbReference>
<accession>A0A5Q2QAL3</accession>
<evidence type="ECO:0000259" key="6">
    <source>
        <dbReference type="PROSITE" id="PS51379"/>
    </source>
</evidence>
<keyword evidence="8" id="KW-1185">Reference proteome</keyword>
<sequence length="658" mass="69765">MSARKTLLLCSCDQSQTFSPEQLKIIAGAEQVLSVDNLCTDDMKLAAEHLSATNDIIIGCGQQTALFERLADEIQDETGHSASLYTIDLRDRAGWSAGDAKPARIHAKQAALLAAAQLPQAMAPIKTIESAGICCIVGPTDRAIAMAELLKDDLGVSCVVSDGGPIQLPSDAYDVARGQLSDASGALGGFELSFTNLETLNPAGRGALRPEAVQASAKSSCDVLIDLRGTQPAFPAHHKRNGYFWADPSLDGELERIALTARERVGTFEKTVYFKLETALCAHSRAKQSGCTRCLDVCPTEAIFSAGDFVEIDSNICAGCGSCAAVCPTQAVKMTETPFENLTRAMDTLAKTYRDQCGENPRLLLHTPAGEKAIQHNARYGDGLADDLIALGMEHVDGIGHAEMLAALAAGFSEVLILTDADTDSAALAPQLALAQAMIEGAGQARTRLQIVTAEQLSVAATHSSRTGDPVLLVGGRRDITRVAVAAMAPSDAAPIALPLGAPYGAINVNADACTLCLACVSLCPTGALGDHPERPEIQFTENACVQCGVCESTCPENAITLQPQLDLSKDALNHRALHGEEPFECIGCGVPFGVASTINRIVEKLEDKHWMFTNSDNVQLVKMCDNCRVKAQYHSENSPMAAGTRPRVRTTDDYLDS</sequence>
<feature type="region of interest" description="Disordered" evidence="5">
    <location>
        <begin position="639"/>
        <end position="658"/>
    </location>
</feature>
<name>A0A5Q2QAL3_9GAMM</name>
<proteinExistence type="predicted"/>
<dbReference type="PANTHER" id="PTHR43687">
    <property type="entry name" value="ADENYLYLSULFATE REDUCTASE, BETA SUBUNIT"/>
    <property type="match status" value="1"/>
</dbReference>
<dbReference type="SUPFAM" id="SSF54862">
    <property type="entry name" value="4Fe-4S ferredoxins"/>
    <property type="match status" value="1"/>
</dbReference>
<dbReference type="PROSITE" id="PS51379">
    <property type="entry name" value="4FE4S_FER_2"/>
    <property type="match status" value="3"/>
</dbReference>
<evidence type="ECO:0000256" key="5">
    <source>
        <dbReference type="SAM" id="MobiDB-lite"/>
    </source>
</evidence>
<dbReference type="Gene3D" id="3.30.70.20">
    <property type="match status" value="2"/>
</dbReference>
<organism evidence="7 8">
    <name type="scientific">Litorivicinus lipolyticus</name>
    <dbReference type="NCBI Taxonomy" id="418701"/>
    <lineage>
        <taxon>Bacteria</taxon>
        <taxon>Pseudomonadati</taxon>
        <taxon>Pseudomonadota</taxon>
        <taxon>Gammaproteobacteria</taxon>
        <taxon>Oceanospirillales</taxon>
        <taxon>Litorivicinaceae</taxon>
        <taxon>Litorivicinus</taxon>
    </lineage>
</organism>
<dbReference type="OrthoDB" id="9808559at2"/>
<dbReference type="PROSITE" id="PS00198">
    <property type="entry name" value="4FE4S_FER_1"/>
    <property type="match status" value="2"/>
</dbReference>
<dbReference type="KEGG" id="llp:GH975_01310"/>
<keyword evidence="2" id="KW-0479">Metal-binding</keyword>
<evidence type="ECO:0000256" key="3">
    <source>
        <dbReference type="ARBA" id="ARBA00023004"/>
    </source>
</evidence>
<keyword evidence="1" id="KW-0004">4Fe-4S</keyword>
<gene>
    <name evidence="7" type="ORF">GH975_01310</name>
</gene>
<dbReference type="InterPro" id="IPR057431">
    <property type="entry name" value="LdpA_Fe-S-bd"/>
</dbReference>
<dbReference type="AlphaFoldDB" id="A0A5Q2QAL3"/>
<dbReference type="GO" id="GO:0051539">
    <property type="term" value="F:4 iron, 4 sulfur cluster binding"/>
    <property type="evidence" value="ECO:0007669"/>
    <property type="project" value="UniProtKB-KW"/>
</dbReference>
<keyword evidence="4" id="KW-0411">Iron-sulfur</keyword>
<feature type="domain" description="4Fe-4S ferredoxin-type" evidence="6">
    <location>
        <begin position="505"/>
        <end position="534"/>
    </location>
</feature>
<evidence type="ECO:0000256" key="4">
    <source>
        <dbReference type="ARBA" id="ARBA00023014"/>
    </source>
</evidence>
<evidence type="ECO:0000256" key="1">
    <source>
        <dbReference type="ARBA" id="ARBA00022485"/>
    </source>
</evidence>
<keyword evidence="3" id="KW-0408">Iron</keyword>
<dbReference type="InterPro" id="IPR017896">
    <property type="entry name" value="4Fe4S_Fe-S-bd"/>
</dbReference>